<dbReference type="AlphaFoldDB" id="A0A402CTE9"/>
<dbReference type="Gene3D" id="3.80.10.10">
    <property type="entry name" value="Ribonuclease Inhibitor"/>
    <property type="match status" value="1"/>
</dbReference>
<name>A0A402CTE9_9BACT</name>
<dbReference type="InterPro" id="IPR032675">
    <property type="entry name" value="LRR_dom_sf"/>
</dbReference>
<dbReference type="EMBL" id="AP025739">
    <property type="protein sequence ID" value="BDI30765.1"/>
    <property type="molecule type" value="Genomic_DNA"/>
</dbReference>
<protein>
    <submittedName>
        <fullName evidence="1">Uncharacterized protein</fullName>
    </submittedName>
</protein>
<dbReference type="KEGG" id="ccot:CCAX7_28160"/>
<dbReference type="RefSeq" id="WP_119320639.1">
    <property type="nucleotide sequence ID" value="NZ_AP025739.1"/>
</dbReference>
<gene>
    <name evidence="1" type="ORF">CCAX7_28160</name>
</gene>
<keyword evidence="2" id="KW-1185">Reference proteome</keyword>
<organism evidence="1 2">
    <name type="scientific">Capsulimonas corticalis</name>
    <dbReference type="NCBI Taxonomy" id="2219043"/>
    <lineage>
        <taxon>Bacteria</taxon>
        <taxon>Bacillati</taxon>
        <taxon>Armatimonadota</taxon>
        <taxon>Armatimonadia</taxon>
        <taxon>Capsulimonadales</taxon>
        <taxon>Capsulimonadaceae</taxon>
        <taxon>Capsulimonas</taxon>
    </lineage>
</organism>
<reference evidence="1 2" key="1">
    <citation type="journal article" date="2019" name="Int. J. Syst. Evol. Microbiol.">
        <title>Capsulimonas corticalis gen. nov., sp. nov., an aerobic capsulated bacterium, of a novel bacterial order, Capsulimonadales ord. nov., of the class Armatimonadia of the phylum Armatimonadetes.</title>
        <authorList>
            <person name="Li J."/>
            <person name="Kudo C."/>
            <person name="Tonouchi A."/>
        </authorList>
    </citation>
    <scope>NUCLEOTIDE SEQUENCE [LARGE SCALE GENOMIC DNA]</scope>
    <source>
        <strain evidence="1 2">AX-7</strain>
    </source>
</reference>
<dbReference type="OrthoDB" id="1422304at2"/>
<sequence length="264" mass="29956">MTNAVEILRNLQARMAAENDPEWPDDYAQKLYFTESHGLIHVEYYGPCFDETYEEFLNTVCRSDVAPHLRSLALRGPDEGANGTRNWDLSCLAAEGVRFSSLNSFYIEPTAPEHHNHSIVAAIYEEEGQIAHAVAKMPDLKSLTVPSAPNKEFFLAASATLERLRIESGYNHQNFIQNLSESRRLPNLTSLDFGDYNQRNVSGDTDQCTAFSHYEQLFKSPAFDPVKLFTLRNSPLSTSELSALRKMRNDVQFFQIQSFGSYVR</sequence>
<dbReference type="Proteomes" id="UP000287394">
    <property type="component" value="Chromosome"/>
</dbReference>
<evidence type="ECO:0000313" key="1">
    <source>
        <dbReference type="EMBL" id="BDI30765.1"/>
    </source>
</evidence>
<accession>A0A402CTE9</accession>
<proteinExistence type="predicted"/>
<evidence type="ECO:0000313" key="2">
    <source>
        <dbReference type="Proteomes" id="UP000287394"/>
    </source>
</evidence>